<feature type="domain" description="4Fe-4S ferredoxin-type" evidence="6">
    <location>
        <begin position="95"/>
        <end position="126"/>
    </location>
</feature>
<evidence type="ECO:0000256" key="4">
    <source>
        <dbReference type="ARBA" id="ARBA00023004"/>
    </source>
</evidence>
<dbReference type="InterPro" id="IPR017896">
    <property type="entry name" value="4Fe4S_Fe-S-bd"/>
</dbReference>
<feature type="domain" description="4Fe-4S ferredoxin-type" evidence="6">
    <location>
        <begin position="127"/>
        <end position="156"/>
    </location>
</feature>
<dbReference type="Proteomes" id="UP000703590">
    <property type="component" value="Unassembled WGS sequence"/>
</dbReference>
<dbReference type="PROSITE" id="PS51318">
    <property type="entry name" value="TAT"/>
    <property type="match status" value="1"/>
</dbReference>
<dbReference type="NCBIfam" id="TIGR01409">
    <property type="entry name" value="TAT_signal_seq"/>
    <property type="match status" value="1"/>
</dbReference>
<evidence type="ECO:0000256" key="3">
    <source>
        <dbReference type="ARBA" id="ARBA00022723"/>
    </source>
</evidence>
<keyword evidence="8" id="KW-1185">Reference proteome</keyword>
<proteinExistence type="predicted"/>
<reference evidence="7 8" key="2">
    <citation type="submission" date="2021-02" db="EMBL/GenBank/DDBJ databases">
        <title>Sulfurospirillum tamanensis sp. nov.</title>
        <authorList>
            <person name="Frolova A."/>
            <person name="Merkel A."/>
            <person name="Slobodkin A."/>
        </authorList>
    </citation>
    <scope>NUCLEOTIDE SEQUENCE [LARGE SCALE GENOMIC DNA]</scope>
    <source>
        <strain evidence="7 8">T05b</strain>
    </source>
</reference>
<keyword evidence="5" id="KW-0411">Iron-sulfur</keyword>
<gene>
    <name evidence="7" type="ORF">JWV37_00285</name>
</gene>
<comment type="caution">
    <text evidence="7">The sequence shown here is derived from an EMBL/GenBank/DDBJ whole genome shotgun (WGS) entry which is preliminary data.</text>
</comment>
<dbReference type="PANTHER" id="PTHR43177:SF9">
    <property type="entry name" value="PROTEIN NRFC"/>
    <property type="match status" value="1"/>
</dbReference>
<dbReference type="PROSITE" id="PS00198">
    <property type="entry name" value="4FE4S_FER_1"/>
    <property type="match status" value="1"/>
</dbReference>
<evidence type="ECO:0000256" key="1">
    <source>
        <dbReference type="ARBA" id="ARBA00022485"/>
    </source>
</evidence>
<dbReference type="InterPro" id="IPR006311">
    <property type="entry name" value="TAT_signal"/>
</dbReference>
<reference evidence="8" key="1">
    <citation type="submission" date="2021-02" db="EMBL/GenBank/DDBJ databases">
        <title>Sulfurospirillum tamanensis sp. nov.</title>
        <authorList>
            <person name="Merkel A.Y."/>
        </authorList>
    </citation>
    <scope>NUCLEOTIDE SEQUENCE [LARGE SCALE GENOMIC DNA]</scope>
    <source>
        <strain evidence="8">T05b</strain>
    </source>
</reference>
<evidence type="ECO:0000256" key="5">
    <source>
        <dbReference type="ARBA" id="ARBA00023014"/>
    </source>
</evidence>
<dbReference type="InterPro" id="IPR019546">
    <property type="entry name" value="TAT_signal_bac_arc"/>
</dbReference>
<dbReference type="InterPro" id="IPR050954">
    <property type="entry name" value="ET_IronSulfur_Cluster-Binding"/>
</dbReference>
<keyword evidence="3" id="KW-0479">Metal-binding</keyword>
<evidence type="ECO:0000313" key="7">
    <source>
        <dbReference type="EMBL" id="MBN2963204.1"/>
    </source>
</evidence>
<name>A0ABS2WPQ5_9BACT</name>
<organism evidence="7 8">
    <name type="scientific">Sulfurospirillum tamanense</name>
    <dbReference type="NCBI Taxonomy" id="2813362"/>
    <lineage>
        <taxon>Bacteria</taxon>
        <taxon>Pseudomonadati</taxon>
        <taxon>Campylobacterota</taxon>
        <taxon>Epsilonproteobacteria</taxon>
        <taxon>Campylobacterales</taxon>
        <taxon>Sulfurospirillaceae</taxon>
        <taxon>Sulfurospirillum</taxon>
    </lineage>
</organism>
<evidence type="ECO:0000259" key="6">
    <source>
        <dbReference type="PROSITE" id="PS51379"/>
    </source>
</evidence>
<keyword evidence="4" id="KW-0408">Iron</keyword>
<dbReference type="Pfam" id="PF13247">
    <property type="entry name" value="Fer4_11"/>
    <property type="match status" value="1"/>
</dbReference>
<accession>A0ABS2WPQ5</accession>
<dbReference type="CDD" id="cd10551">
    <property type="entry name" value="PsrB"/>
    <property type="match status" value="1"/>
</dbReference>
<dbReference type="NCBIfam" id="NF045797">
    <property type="entry name" value="DsrO"/>
    <property type="match status" value="1"/>
</dbReference>
<feature type="domain" description="4Fe-4S ferredoxin-type" evidence="6">
    <location>
        <begin position="50"/>
        <end position="80"/>
    </location>
</feature>
<protein>
    <submittedName>
        <fullName evidence="7">4Fe-4S dicluster domain-containing protein</fullName>
    </submittedName>
</protein>
<dbReference type="SUPFAM" id="SSF54862">
    <property type="entry name" value="4Fe-4S ferredoxins"/>
    <property type="match status" value="1"/>
</dbReference>
<dbReference type="Gene3D" id="3.30.70.20">
    <property type="match status" value="2"/>
</dbReference>
<dbReference type="EMBL" id="JAFHKK010000001">
    <property type="protein sequence ID" value="MBN2963204.1"/>
    <property type="molecule type" value="Genomic_DNA"/>
</dbReference>
<dbReference type="RefSeq" id="WP_205457643.1">
    <property type="nucleotide sequence ID" value="NZ_JAFHKK010000001.1"/>
</dbReference>
<keyword evidence="2" id="KW-0500">Molybdenum</keyword>
<evidence type="ECO:0000256" key="2">
    <source>
        <dbReference type="ARBA" id="ARBA00022505"/>
    </source>
</evidence>
<keyword evidence="1" id="KW-0004">4Fe-4S</keyword>
<dbReference type="InterPro" id="IPR017900">
    <property type="entry name" value="4Fe4S_Fe_S_CS"/>
</dbReference>
<dbReference type="PANTHER" id="PTHR43177">
    <property type="entry name" value="PROTEIN NRFC"/>
    <property type="match status" value="1"/>
</dbReference>
<evidence type="ECO:0000313" key="8">
    <source>
        <dbReference type="Proteomes" id="UP000703590"/>
    </source>
</evidence>
<sequence length="263" mass="28855">MPNDPSRRRFLKQGGIAALAGATSAQAFSLKNPGRDAQDPRYIGDAKAHYAMVIDLRQCVGCQACTAACKVENAVPKEQYRTFVSEFEIGTFPHVRKGYVPQLCNHCDNPSCVSVCPTGATFKRKDGIVVVDSEICWGCGYCLNACPYDKRYFNAQTKVADKCTFCAHRLQDGLLPSCVETCVGGARIFGDQNDPNSEVSKMLATFPTSVLKPHQGNAPQVFYISLDSRLEAVHEATPMLDDVVRKELGLLDKEWPKLPRGVS</sequence>
<dbReference type="InterPro" id="IPR054822">
    <property type="entry name" value="DsrO-like"/>
</dbReference>
<dbReference type="PROSITE" id="PS51379">
    <property type="entry name" value="4FE4S_FER_2"/>
    <property type="match status" value="3"/>
</dbReference>